<dbReference type="InterPro" id="IPR021482">
    <property type="entry name" value="DUF3135"/>
</dbReference>
<reference evidence="1" key="1">
    <citation type="journal article" date="2015" name="Nature">
        <title>Complex archaea that bridge the gap between prokaryotes and eukaryotes.</title>
        <authorList>
            <person name="Spang A."/>
            <person name="Saw J.H."/>
            <person name="Jorgensen S.L."/>
            <person name="Zaremba-Niedzwiedzka K."/>
            <person name="Martijn J."/>
            <person name="Lind A.E."/>
            <person name="van Eijk R."/>
            <person name="Schleper C."/>
            <person name="Guy L."/>
            <person name="Ettema T.J."/>
        </authorList>
    </citation>
    <scope>NUCLEOTIDE SEQUENCE</scope>
</reference>
<organism evidence="1">
    <name type="scientific">marine sediment metagenome</name>
    <dbReference type="NCBI Taxonomy" id="412755"/>
    <lineage>
        <taxon>unclassified sequences</taxon>
        <taxon>metagenomes</taxon>
        <taxon>ecological metagenomes</taxon>
    </lineage>
</organism>
<proteinExistence type="predicted"/>
<gene>
    <name evidence="1" type="ORF">LCGC14_1308700</name>
</gene>
<name>A0A0F9KNG8_9ZZZZ</name>
<dbReference type="Pfam" id="PF11333">
    <property type="entry name" value="DUF3135"/>
    <property type="match status" value="1"/>
</dbReference>
<accession>A0A0F9KNG8</accession>
<protein>
    <submittedName>
        <fullName evidence="1">Uncharacterized protein</fullName>
    </submittedName>
</protein>
<feature type="non-terminal residue" evidence="1">
    <location>
        <position position="67"/>
    </location>
</feature>
<sequence length="67" mass="8183">MEKEEREKKSLEEHARRSKLFKENRFMFEIERRKEIEALIKNAPPEYQENLKETQAEWDRTMKGAGN</sequence>
<dbReference type="EMBL" id="LAZR01007704">
    <property type="protein sequence ID" value="KKM83498.1"/>
    <property type="molecule type" value="Genomic_DNA"/>
</dbReference>
<comment type="caution">
    <text evidence="1">The sequence shown here is derived from an EMBL/GenBank/DDBJ whole genome shotgun (WGS) entry which is preliminary data.</text>
</comment>
<evidence type="ECO:0000313" key="1">
    <source>
        <dbReference type="EMBL" id="KKM83498.1"/>
    </source>
</evidence>
<dbReference type="AlphaFoldDB" id="A0A0F9KNG8"/>